<gene>
    <name evidence="2" type="ORF">CGZ93_16695</name>
</gene>
<evidence type="ECO:0000259" key="1">
    <source>
        <dbReference type="Pfam" id="PF02589"/>
    </source>
</evidence>
<dbReference type="PANTHER" id="PTHR43682:SF1">
    <property type="entry name" value="LACTATE UTILIZATION PROTEIN C"/>
    <property type="match status" value="1"/>
</dbReference>
<evidence type="ECO:0000313" key="2">
    <source>
        <dbReference type="EMBL" id="OYO17212.1"/>
    </source>
</evidence>
<protein>
    <submittedName>
        <fullName evidence="2">Lactate utilization protein C</fullName>
    </submittedName>
</protein>
<evidence type="ECO:0000313" key="3">
    <source>
        <dbReference type="Proteomes" id="UP000216311"/>
    </source>
</evidence>
<proteinExistence type="predicted"/>
<dbReference type="InterPro" id="IPR003741">
    <property type="entry name" value="LUD_dom"/>
</dbReference>
<accession>A0A255GP77</accession>
<keyword evidence="3" id="KW-1185">Reference proteome</keyword>
<dbReference type="Gene3D" id="3.40.50.10420">
    <property type="entry name" value="NagB/RpiA/CoA transferase-like"/>
    <property type="match status" value="1"/>
</dbReference>
<dbReference type="PANTHER" id="PTHR43682">
    <property type="entry name" value="LACTATE UTILIZATION PROTEIN C"/>
    <property type="match status" value="1"/>
</dbReference>
<dbReference type="Pfam" id="PF02589">
    <property type="entry name" value="LUD_dom"/>
    <property type="match status" value="1"/>
</dbReference>
<comment type="caution">
    <text evidence="2">The sequence shown here is derived from an EMBL/GenBank/DDBJ whole genome shotgun (WGS) entry which is preliminary data.</text>
</comment>
<reference evidence="2 3" key="1">
    <citation type="submission" date="2017-07" db="EMBL/GenBank/DDBJ databases">
        <title>Draft whole genome sequences of clinical Proprionibacteriaceae strains.</title>
        <authorList>
            <person name="Bernier A.-M."/>
            <person name="Bernard K."/>
            <person name="Domingo M.-C."/>
        </authorList>
    </citation>
    <scope>NUCLEOTIDE SEQUENCE [LARGE SCALE GENOMIC DNA]</scope>
    <source>
        <strain evidence="2 3">NML 130396</strain>
    </source>
</reference>
<dbReference type="OrthoDB" id="9794187at2"/>
<dbReference type="AlphaFoldDB" id="A0A255GP77"/>
<dbReference type="RefSeq" id="WP_094365291.1">
    <property type="nucleotide sequence ID" value="NZ_NMVQ01000046.1"/>
</dbReference>
<name>A0A255GP77_9ACTN</name>
<dbReference type="SUPFAM" id="SSF100950">
    <property type="entry name" value="NagB/RpiA/CoA transferase-like"/>
    <property type="match status" value="1"/>
</dbReference>
<dbReference type="EMBL" id="NMVQ01000046">
    <property type="protein sequence ID" value="OYO17212.1"/>
    <property type="molecule type" value="Genomic_DNA"/>
</dbReference>
<organism evidence="2 3">
    <name type="scientific">Enemella dayhoffiae</name>
    <dbReference type="NCBI Taxonomy" id="2016507"/>
    <lineage>
        <taxon>Bacteria</taxon>
        <taxon>Bacillati</taxon>
        <taxon>Actinomycetota</taxon>
        <taxon>Actinomycetes</taxon>
        <taxon>Propionibacteriales</taxon>
        <taxon>Propionibacteriaceae</taxon>
        <taxon>Enemella</taxon>
    </lineage>
</organism>
<dbReference type="Proteomes" id="UP000216311">
    <property type="component" value="Unassembled WGS sequence"/>
</dbReference>
<dbReference type="InterPro" id="IPR037171">
    <property type="entry name" value="NagB/RpiA_transferase-like"/>
</dbReference>
<sequence>MNAREEILGRVRRAIADVGGGDPTQDVEVPWQFGRSTPMPDIWDRFTERVEDYRARVVRCSADEVAGQVTAALSATGARRVVAPEGLDVVWQQQLRESGFDLVLDPSGAVTLDASELDRIDAVVSAAAVGIAETGTLVLDHRPDQGRRALTLVPDVHVCVVGADQVVSDVPEAVARLAESVAAGLPLTWISGPSATSDIELDRVEGVHGPRTLVVILAG</sequence>
<dbReference type="InterPro" id="IPR024185">
    <property type="entry name" value="FTHF_cligase-like_sf"/>
</dbReference>
<feature type="domain" description="LUD" evidence="1">
    <location>
        <begin position="115"/>
        <end position="217"/>
    </location>
</feature>